<dbReference type="Proteomes" id="UP000269154">
    <property type="component" value="Unassembled WGS sequence"/>
</dbReference>
<dbReference type="AlphaFoldDB" id="A0A3N6PYI9"/>
<name>A0A3N6PYI9_9CYAN</name>
<organism evidence="1 2">
    <name type="scientific">Okeania hirsuta</name>
    <dbReference type="NCBI Taxonomy" id="1458930"/>
    <lineage>
        <taxon>Bacteria</taxon>
        <taxon>Bacillati</taxon>
        <taxon>Cyanobacteriota</taxon>
        <taxon>Cyanophyceae</taxon>
        <taxon>Oscillatoriophycideae</taxon>
        <taxon>Oscillatoriales</taxon>
        <taxon>Microcoleaceae</taxon>
        <taxon>Okeania</taxon>
    </lineage>
</organism>
<sequence>SEFITETPYSDIPEYFDFPPGHPLPGKLYRVHPLKSKSNKYIPIEVFDSLLYAERETELIRLLVDLGATQIIIFV</sequence>
<proteinExistence type="predicted"/>
<accession>A0A3N6PYI9</accession>
<dbReference type="EMBL" id="RCBY01000030">
    <property type="protein sequence ID" value="RQH48296.1"/>
    <property type="molecule type" value="Genomic_DNA"/>
</dbReference>
<feature type="non-terminal residue" evidence="1">
    <location>
        <position position="1"/>
    </location>
</feature>
<comment type="caution">
    <text evidence="1">The sequence shown here is derived from an EMBL/GenBank/DDBJ whole genome shotgun (WGS) entry which is preliminary data.</text>
</comment>
<evidence type="ECO:0000313" key="2">
    <source>
        <dbReference type="Proteomes" id="UP000269154"/>
    </source>
</evidence>
<evidence type="ECO:0000313" key="1">
    <source>
        <dbReference type="EMBL" id="RQH48296.1"/>
    </source>
</evidence>
<keyword evidence="2" id="KW-1185">Reference proteome</keyword>
<dbReference type="RefSeq" id="WP_205127618.1">
    <property type="nucleotide sequence ID" value="NZ_CAWOLW010000224.1"/>
</dbReference>
<protein>
    <submittedName>
        <fullName evidence="1">Uncharacterized protein</fullName>
    </submittedName>
</protein>
<gene>
    <name evidence="1" type="ORF">D5R40_07955</name>
</gene>
<reference evidence="1 2" key="1">
    <citation type="journal article" date="2018" name="ACS Chem. Biol.">
        <title>Ketoreductase domain dysfunction expands chemodiversity: malyngamide biosynthesis in the cyanobacterium Okeania hirsuta.</title>
        <authorList>
            <person name="Moss N.A."/>
            <person name="Leao T."/>
            <person name="Rankin M."/>
            <person name="McCullough T.M."/>
            <person name="Qu P."/>
            <person name="Korobeynikov A."/>
            <person name="Smith J.L."/>
            <person name="Gerwick L."/>
            <person name="Gerwick W.H."/>
        </authorList>
    </citation>
    <scope>NUCLEOTIDE SEQUENCE [LARGE SCALE GENOMIC DNA]</scope>
    <source>
        <strain evidence="1 2">PAB10Feb10-1</strain>
    </source>
</reference>